<keyword evidence="3" id="KW-1185">Reference proteome</keyword>
<evidence type="ECO:0000259" key="1">
    <source>
        <dbReference type="Pfam" id="PF00246"/>
    </source>
</evidence>
<dbReference type="GO" id="GO:0008270">
    <property type="term" value="F:zinc ion binding"/>
    <property type="evidence" value="ECO:0007669"/>
    <property type="project" value="InterPro"/>
</dbReference>
<dbReference type="RefSeq" id="WP_169677457.1">
    <property type="nucleotide sequence ID" value="NZ_JABBNU010000001.1"/>
</dbReference>
<organism evidence="2 3">
    <name type="scientific">Marinigracilibium pacificum</name>
    <dbReference type="NCBI Taxonomy" id="2729599"/>
    <lineage>
        <taxon>Bacteria</taxon>
        <taxon>Pseudomonadati</taxon>
        <taxon>Bacteroidota</taxon>
        <taxon>Cytophagia</taxon>
        <taxon>Cytophagales</taxon>
        <taxon>Flammeovirgaceae</taxon>
        <taxon>Marinigracilibium</taxon>
    </lineage>
</organism>
<dbReference type="SUPFAM" id="SSF53187">
    <property type="entry name" value="Zn-dependent exopeptidases"/>
    <property type="match status" value="1"/>
</dbReference>
<dbReference type="Gene3D" id="3.40.630.10">
    <property type="entry name" value="Zn peptidases"/>
    <property type="match status" value="1"/>
</dbReference>
<evidence type="ECO:0000313" key="2">
    <source>
        <dbReference type="EMBL" id="NMM46828.1"/>
    </source>
</evidence>
<evidence type="ECO:0000313" key="3">
    <source>
        <dbReference type="Proteomes" id="UP000559010"/>
    </source>
</evidence>
<protein>
    <submittedName>
        <fullName evidence="2">M14 family metallopeptidase</fullName>
    </submittedName>
</protein>
<proteinExistence type="predicted"/>
<dbReference type="GO" id="GO:0006508">
    <property type="term" value="P:proteolysis"/>
    <property type="evidence" value="ECO:0007669"/>
    <property type="project" value="InterPro"/>
</dbReference>
<dbReference type="AlphaFoldDB" id="A0A848IUF8"/>
<gene>
    <name evidence="2" type="ORF">HH304_00345</name>
</gene>
<name>A0A848IUF8_9BACT</name>
<dbReference type="Pfam" id="PF00246">
    <property type="entry name" value="Peptidase_M14"/>
    <property type="match status" value="1"/>
</dbReference>
<reference evidence="2 3" key="1">
    <citation type="submission" date="2020-04" db="EMBL/GenBank/DDBJ databases">
        <title>Flammeovirgaceae bacterium KN852 isolated from deep sea.</title>
        <authorList>
            <person name="Zhang D.-C."/>
        </authorList>
    </citation>
    <scope>NUCLEOTIDE SEQUENCE [LARGE SCALE GENOMIC DNA]</scope>
    <source>
        <strain evidence="2 3">KN852</strain>
    </source>
</reference>
<dbReference type="InterPro" id="IPR000834">
    <property type="entry name" value="Peptidase_M14"/>
</dbReference>
<dbReference type="Proteomes" id="UP000559010">
    <property type="component" value="Unassembled WGS sequence"/>
</dbReference>
<dbReference type="EMBL" id="JABBNU010000001">
    <property type="protein sequence ID" value="NMM46828.1"/>
    <property type="molecule type" value="Genomic_DNA"/>
</dbReference>
<sequence>MSFLRKSNDLLSVLIIFLLNIPFVSNAQFSTIFEQSKGKNTATYEEGIAFYRSLAAKYNTINIDSVGLTDSGKPLHLVTFSSNEVFDYEKLHQSGKKILMINNAIHPGEPDGVEASMMLLRDIATGKVKVDKNMVLAIIPFYNIAGVLNRNSFTRANQNGPEEYGFRGNARNFDLNRDFIKSDTRNAFAFHNAFLKVKPHLFVDTHVSNGADYQYVITMVYPQKDKLGGATAKVQEEILMPFLFGEMEKSKYPAVPYVNVFGRTPDSGWQQFLEGPRYSSGYAALFQTIAFQSETHMLKPFSDRVNATYLWLNKCIKALETHGDAIAKAQAEDRKNLMDQTRFSLSWEVDTSRFQTLKFKGYEGETIESKVSGGDRLYYNHNKPFVKDVKFYDSYKPVNVINAPRYYIVQQQWHEVTSRLKNNHVKLQKVKSDTTLLVSYYVINSFETVNRPYEGHYLHYNIKTSKLTKEVNLRKGDYLIDVNQPSKRYIIETLEPEGPDSFFAWNFFDTRLQRKEHFSPYVFEDVAADLIKKDSALKNKLDHAIKENSELEGNAYGQLMFIYENSDYSEEAFMEYPIYRLD</sequence>
<comment type="caution">
    <text evidence="2">The sequence shown here is derived from an EMBL/GenBank/DDBJ whole genome shotgun (WGS) entry which is preliminary data.</text>
</comment>
<dbReference type="GO" id="GO:0004181">
    <property type="term" value="F:metallocarboxypeptidase activity"/>
    <property type="evidence" value="ECO:0007669"/>
    <property type="project" value="InterPro"/>
</dbReference>
<feature type="domain" description="Peptidase M14" evidence="1">
    <location>
        <begin position="49"/>
        <end position="182"/>
    </location>
</feature>
<accession>A0A848IUF8</accession>